<feature type="compositionally biased region" description="Basic and acidic residues" evidence="1">
    <location>
        <begin position="289"/>
        <end position="303"/>
    </location>
</feature>
<dbReference type="EMBL" id="CAXAMM010021768">
    <property type="protein sequence ID" value="CAK9050557.1"/>
    <property type="molecule type" value="Genomic_DNA"/>
</dbReference>
<reference evidence="2 3" key="1">
    <citation type="submission" date="2024-02" db="EMBL/GenBank/DDBJ databases">
        <authorList>
            <person name="Chen Y."/>
            <person name="Shah S."/>
            <person name="Dougan E. K."/>
            <person name="Thang M."/>
            <person name="Chan C."/>
        </authorList>
    </citation>
    <scope>NUCLEOTIDE SEQUENCE [LARGE SCALE GENOMIC DNA]</scope>
</reference>
<feature type="region of interest" description="Disordered" evidence="1">
    <location>
        <begin position="276"/>
        <end position="303"/>
    </location>
</feature>
<keyword evidence="3" id="KW-1185">Reference proteome</keyword>
<evidence type="ECO:0000256" key="1">
    <source>
        <dbReference type="SAM" id="MobiDB-lite"/>
    </source>
</evidence>
<dbReference type="PANTHER" id="PTHR21530:SF7">
    <property type="entry name" value="TRAB DOMAIN-CONTAINING PROTEIN"/>
    <property type="match status" value="1"/>
</dbReference>
<dbReference type="Proteomes" id="UP001642464">
    <property type="component" value="Unassembled WGS sequence"/>
</dbReference>
<dbReference type="InterPro" id="IPR046345">
    <property type="entry name" value="TraB_PrgY-like"/>
</dbReference>
<evidence type="ECO:0000313" key="3">
    <source>
        <dbReference type="Proteomes" id="UP001642464"/>
    </source>
</evidence>
<protein>
    <submittedName>
        <fullName evidence="2">Bifunctional lysine-specific demethylase and histidyl-hydroxylase NO66</fullName>
    </submittedName>
</protein>
<sequence>MGRYHASRLGLSCPGWRRAMSFDTAEESETCHGRYNNFKRVLHCFIVIYLFHISSDLCWCKVNENRTQKTRDLFCKMVHKVESEMQSGAEQVKKTWQSMTEQMNQGMGDLLPDGASHICDLVTFALNVKSFRNQQKLKMLSLQKVFDELLVWQVVLSVAQERLDAGFVPPARVTPGGHVKVDPLAVWQLVQDARAKKQAGWKDCKATRMINADVLADHRKQPYGKYKSGVMDSPADFQDGVKKEQDMIEVAMSKYSQFSKSEGHIGHVNRVLTPIPNQAWLPSSPEPEEGQRPEGSEEAKSREWNSVKYVRGKRTVPAIGVRKEHARWKRTLLELLKRLDADAADDHADSEIADNAIVTKAQAKNPEDVDLVEVVAEAEDADDEKLARKLTEYDDISDSIALAAVKDAQENNPEVEIELARVKRQQEISKAVVIPSGPVYDVISLVEKYGGPKEIYQNHKVAAQAGYFQQLRQLRSYLFDFVEKHNQTAYKSYVEFEHASGSKLVLVGTNHLSRQSANFTRQTVLKERPECLVIERRLGDDSLQRLTLPEQQLQEGLMSKAPSVFLSSDTEIDRARKFQTDRMWLEATPGWRDIGGEAAMSQEFGVAVEAFAQLRKDSKDGLGPRGGTLCFGDSDLRPIFNREVDTLPPSLNELGVGANIALRDLQFSQALRAALRTHKSVVGVIGDGHLAGITQLLKQDPKIRVLEEGVPLPPPDWDADLKDGGKKWEKEVLGGANLFMRLVEALDEAPLGSWMDAEAVLELESMKEETAARLEKQGLESAQPVAPVSSQLGAKLSNRGLLITPKTEADLRRWLSGQRLDGQEAGEFPFENRRLRKTPPELPSTGFPISKEEAEKAKEASIA</sequence>
<name>A0ABP0MIF1_9DINO</name>
<proteinExistence type="predicted"/>
<evidence type="ECO:0000313" key="2">
    <source>
        <dbReference type="EMBL" id="CAK9050557.1"/>
    </source>
</evidence>
<accession>A0ABP0MIF1</accession>
<dbReference type="PANTHER" id="PTHR21530">
    <property type="entry name" value="PHEROMONE SHUTDOWN PROTEIN"/>
    <property type="match status" value="1"/>
</dbReference>
<feature type="compositionally biased region" description="Basic and acidic residues" evidence="1">
    <location>
        <begin position="850"/>
        <end position="863"/>
    </location>
</feature>
<organism evidence="2 3">
    <name type="scientific">Durusdinium trenchii</name>
    <dbReference type="NCBI Taxonomy" id="1381693"/>
    <lineage>
        <taxon>Eukaryota</taxon>
        <taxon>Sar</taxon>
        <taxon>Alveolata</taxon>
        <taxon>Dinophyceae</taxon>
        <taxon>Suessiales</taxon>
        <taxon>Symbiodiniaceae</taxon>
        <taxon>Durusdinium</taxon>
    </lineage>
</organism>
<gene>
    <name evidence="2" type="ORF">SCF082_LOCUS27858</name>
</gene>
<feature type="region of interest" description="Disordered" evidence="1">
    <location>
        <begin position="825"/>
        <end position="863"/>
    </location>
</feature>
<comment type="caution">
    <text evidence="2">The sequence shown here is derived from an EMBL/GenBank/DDBJ whole genome shotgun (WGS) entry which is preliminary data.</text>
</comment>